<sequence length="481" mass="54134">MQFHKQSSQCTRVAIVGGGVAGATAALHMSELGFRVFLLEKSSGLVNGPPICHLHAGGNLYPDISTNQCLRLLKQSIDTIRLYHHTINRRPTVIAIPKNNGLNPLDLKNRLDLLKQCYSELIAKDPLNKVLGEPSEYYKLFSREDLESLASLSQPDVPSTFEDWLIPFACHTNFDDIKFPIIAVEEHGWSVFRLAAVTTLALEKLDNCELMLESELIGMEEGCDGWELKLKDSQGQEQYLDVDYVVNACGYKTGTLDDWANKKRERMVEFKAAYVTRWSENKHLWPEVIFHGERGTPNGMAQLTPYSQGIFQLHGMTKNVTLFENGLVCSSPMSSQPLLPRELQEQLDRGWNEQLICQRSQNAIDHIGQYIPDYVSARVYGKPLYGAQQIPGKDKSLRAADVTFEGERYGRIETVKGSSCLEAAMKLVLTWGLFDYKDTSIESLHSVTMSLSDVEIEQKAQQLAFARGYPVQLAQYYGNIN</sequence>
<dbReference type="Pfam" id="PF01266">
    <property type="entry name" value="DAO"/>
    <property type="match status" value="1"/>
</dbReference>
<keyword evidence="4" id="KW-1185">Reference proteome</keyword>
<keyword evidence="1" id="KW-0560">Oxidoreductase</keyword>
<organism evidence="3 4">
    <name type="scientific">Vibrio caribbeanicus ATCC BAA-2122</name>
    <dbReference type="NCBI Taxonomy" id="796620"/>
    <lineage>
        <taxon>Bacteria</taxon>
        <taxon>Pseudomonadati</taxon>
        <taxon>Pseudomonadota</taxon>
        <taxon>Gammaproteobacteria</taxon>
        <taxon>Vibrionales</taxon>
        <taxon>Vibrionaceae</taxon>
        <taxon>Vibrio</taxon>
    </lineage>
</organism>
<dbReference type="RefSeq" id="WP_009601477.1">
    <property type="nucleotide sequence ID" value="NZ_AEIU01000074.1"/>
</dbReference>
<dbReference type="Gene3D" id="3.50.50.60">
    <property type="entry name" value="FAD/NAD(P)-binding domain"/>
    <property type="match status" value="1"/>
</dbReference>
<name>E3BKB4_9VIBR</name>
<dbReference type="GO" id="GO:0016491">
    <property type="term" value="F:oxidoreductase activity"/>
    <property type="evidence" value="ECO:0007669"/>
    <property type="project" value="UniProtKB-KW"/>
</dbReference>
<dbReference type="Proteomes" id="UP000002943">
    <property type="component" value="Unassembled WGS sequence"/>
</dbReference>
<dbReference type="InterPro" id="IPR006076">
    <property type="entry name" value="FAD-dep_OxRdtase"/>
</dbReference>
<evidence type="ECO:0000256" key="1">
    <source>
        <dbReference type="ARBA" id="ARBA00023002"/>
    </source>
</evidence>
<feature type="domain" description="FAD dependent oxidoreductase" evidence="2">
    <location>
        <begin position="12"/>
        <end position="275"/>
    </location>
</feature>
<dbReference type="SUPFAM" id="SSF51905">
    <property type="entry name" value="FAD/NAD(P)-binding domain"/>
    <property type="match status" value="1"/>
</dbReference>
<dbReference type="EMBL" id="AEIU01000074">
    <property type="protein sequence ID" value="EFP96499.1"/>
    <property type="molecule type" value="Genomic_DNA"/>
</dbReference>
<protein>
    <recommendedName>
        <fullName evidence="2">FAD dependent oxidoreductase domain-containing protein</fullName>
    </recommendedName>
</protein>
<dbReference type="eggNOG" id="COG0654">
    <property type="taxonomic scope" value="Bacteria"/>
</dbReference>
<gene>
    <name evidence="3" type="ORF">VIBC2010_04954</name>
</gene>
<evidence type="ECO:0000313" key="4">
    <source>
        <dbReference type="Proteomes" id="UP000002943"/>
    </source>
</evidence>
<reference evidence="3 4" key="1">
    <citation type="journal article" date="2012" name="Int. J. Syst. Evol. Microbiol.">
        <title>Vibrio caribbeanicus sp. nov., isolated from the marine sponge Scleritoderma cyanea.</title>
        <authorList>
            <person name="Hoffmann M."/>
            <person name="Monday S.R."/>
            <person name="Allard M.W."/>
            <person name="Strain E.A."/>
            <person name="Whittaker P."/>
            <person name="Naum M."/>
            <person name="McCarthy P.J."/>
            <person name="Lopez J.V."/>
            <person name="Fischer M."/>
            <person name="Brown E.W."/>
        </authorList>
    </citation>
    <scope>NUCLEOTIDE SEQUENCE [LARGE SCALE GENOMIC DNA]</scope>
    <source>
        <strain evidence="3 4">ATCC BAA-2122</strain>
    </source>
</reference>
<dbReference type="InterPro" id="IPR036188">
    <property type="entry name" value="FAD/NAD-bd_sf"/>
</dbReference>
<comment type="caution">
    <text evidence="3">The sequence shown here is derived from an EMBL/GenBank/DDBJ whole genome shotgun (WGS) entry which is preliminary data.</text>
</comment>
<dbReference type="AlphaFoldDB" id="E3BKB4"/>
<evidence type="ECO:0000259" key="2">
    <source>
        <dbReference type="Pfam" id="PF01266"/>
    </source>
</evidence>
<dbReference type="OrthoDB" id="1401001at2"/>
<evidence type="ECO:0000313" key="3">
    <source>
        <dbReference type="EMBL" id="EFP96499.1"/>
    </source>
</evidence>
<proteinExistence type="predicted"/>
<dbReference type="STRING" id="796620.VIBC2010_04954"/>
<accession>E3BKB4</accession>